<dbReference type="InterPro" id="IPR050489">
    <property type="entry name" value="Tyr-tRNA_synthase"/>
</dbReference>
<dbReference type="PANTHER" id="PTHR46264:SF4">
    <property type="entry name" value="TYROSINE--TRNA LIGASE, CYTOPLASMIC"/>
    <property type="match status" value="1"/>
</dbReference>
<evidence type="ECO:0000313" key="11">
    <source>
        <dbReference type="Proteomes" id="UP001221413"/>
    </source>
</evidence>
<evidence type="ECO:0000256" key="4">
    <source>
        <dbReference type="ARBA" id="ARBA00022840"/>
    </source>
</evidence>
<evidence type="ECO:0000256" key="9">
    <source>
        <dbReference type="RuleBase" id="RU363036"/>
    </source>
</evidence>
<keyword evidence="4 9" id="KW-0067">ATP-binding</keyword>
<keyword evidence="2 9" id="KW-0436">Ligase</keyword>
<evidence type="ECO:0000256" key="6">
    <source>
        <dbReference type="ARBA" id="ARBA00023146"/>
    </source>
</evidence>
<dbReference type="GO" id="GO:0005737">
    <property type="term" value="C:cytoplasm"/>
    <property type="evidence" value="ECO:0007669"/>
    <property type="project" value="TreeGrafter"/>
</dbReference>
<organism evidence="10 11">
    <name type="scientific">Drechslerella dactyloides</name>
    <name type="common">Nematode-trapping fungus</name>
    <name type="synonym">Arthrobotrys dactyloides</name>
    <dbReference type="NCBI Taxonomy" id="74499"/>
    <lineage>
        <taxon>Eukaryota</taxon>
        <taxon>Fungi</taxon>
        <taxon>Dikarya</taxon>
        <taxon>Ascomycota</taxon>
        <taxon>Pezizomycotina</taxon>
        <taxon>Orbiliomycetes</taxon>
        <taxon>Orbiliales</taxon>
        <taxon>Orbiliaceae</taxon>
        <taxon>Drechslerella</taxon>
    </lineage>
</organism>
<dbReference type="GO" id="GO:0005524">
    <property type="term" value="F:ATP binding"/>
    <property type="evidence" value="ECO:0007669"/>
    <property type="project" value="UniProtKB-KW"/>
</dbReference>
<dbReference type="GO" id="GO:0004831">
    <property type="term" value="F:tyrosine-tRNA ligase activity"/>
    <property type="evidence" value="ECO:0007669"/>
    <property type="project" value="UniProtKB-EC"/>
</dbReference>
<dbReference type="Proteomes" id="UP001221413">
    <property type="component" value="Unassembled WGS sequence"/>
</dbReference>
<sequence length="390" mass="44734">MRITKLPPMKTKGTPLLTVSQRYELITRRQELFYPWTTEETLKELLEENPHPTIGWVTAPTGKPHIGYLMPLAKMVDFLRAGLKPIILYVDVYALLVNYVHPLPLITERLVYYRYLTIAVLSSLGVEEDEVKHIAESSYAYTEAFVREFHKLIVLMKQTDAHCTSEVAETDMLSPLLFLDANMLRLTSQEDLFYHSATFLPKIGHKPREHMMHIMAPSLKSSPDRDKMSSSHASDTKIEFLDDRITVNRKIQAADCPAGDISDANCVLSLLRDVIWPISLMRVERLRGDVGYHKDEGCELQPSEQRPLTALNGPAGTIFSIWSNELRNWIYYEDWNDLEGDYKCGAITPEDLKESVGNWLNLLLLPIREAFRESEEWQMAEKKAYPGGVY</sequence>
<evidence type="ECO:0000313" key="10">
    <source>
        <dbReference type="EMBL" id="KAJ6259923.1"/>
    </source>
</evidence>
<dbReference type="PANTHER" id="PTHR46264">
    <property type="entry name" value="TYROSINE-TRNA LIGASE"/>
    <property type="match status" value="1"/>
</dbReference>
<dbReference type="EMBL" id="JAQGDS010000006">
    <property type="protein sequence ID" value="KAJ6259923.1"/>
    <property type="molecule type" value="Genomic_DNA"/>
</dbReference>
<name>A0AAD6IWB3_DREDA</name>
<keyword evidence="5 9" id="KW-0648">Protein biosynthesis</keyword>
<proteinExistence type="inferred from homology"/>
<evidence type="ECO:0000256" key="1">
    <source>
        <dbReference type="ARBA" id="ARBA00013160"/>
    </source>
</evidence>
<evidence type="ECO:0000256" key="2">
    <source>
        <dbReference type="ARBA" id="ARBA00022598"/>
    </source>
</evidence>
<gene>
    <name evidence="10" type="ORF">Dda_5567</name>
</gene>
<reference evidence="10" key="1">
    <citation type="submission" date="2023-01" db="EMBL/GenBank/DDBJ databases">
        <title>The chitinases involved in constricting ring structure development in the nematode-trapping fungus Drechslerella dactyloides.</title>
        <authorList>
            <person name="Wang R."/>
            <person name="Zhang L."/>
            <person name="Tang P."/>
            <person name="Li S."/>
            <person name="Liang L."/>
        </authorList>
    </citation>
    <scope>NUCLEOTIDE SEQUENCE</scope>
    <source>
        <strain evidence="10">YMF1.00031</strain>
    </source>
</reference>
<evidence type="ECO:0000256" key="3">
    <source>
        <dbReference type="ARBA" id="ARBA00022741"/>
    </source>
</evidence>
<evidence type="ECO:0000256" key="5">
    <source>
        <dbReference type="ARBA" id="ARBA00022917"/>
    </source>
</evidence>
<evidence type="ECO:0000256" key="7">
    <source>
        <dbReference type="ARBA" id="ARBA00033323"/>
    </source>
</evidence>
<dbReference type="EC" id="6.1.1.1" evidence="1"/>
<dbReference type="InterPro" id="IPR002305">
    <property type="entry name" value="aa-tRNA-synth_Ic"/>
</dbReference>
<dbReference type="AlphaFoldDB" id="A0AAD6IWB3"/>
<protein>
    <recommendedName>
        <fullName evidence="1">tyrosine--tRNA ligase</fullName>
        <ecNumber evidence="1">6.1.1.1</ecNumber>
    </recommendedName>
    <alternativeName>
        <fullName evidence="7">Tyrosyl-tRNA synthetase</fullName>
    </alternativeName>
</protein>
<accession>A0AAD6IWB3</accession>
<comment type="catalytic activity">
    <reaction evidence="8">
        <text>tRNA(Tyr) + L-tyrosine + ATP = L-tyrosyl-tRNA(Tyr) + AMP + diphosphate + H(+)</text>
        <dbReference type="Rhea" id="RHEA:10220"/>
        <dbReference type="Rhea" id="RHEA-COMP:9706"/>
        <dbReference type="Rhea" id="RHEA-COMP:9707"/>
        <dbReference type="ChEBI" id="CHEBI:15378"/>
        <dbReference type="ChEBI" id="CHEBI:30616"/>
        <dbReference type="ChEBI" id="CHEBI:33019"/>
        <dbReference type="ChEBI" id="CHEBI:58315"/>
        <dbReference type="ChEBI" id="CHEBI:78442"/>
        <dbReference type="ChEBI" id="CHEBI:78536"/>
        <dbReference type="ChEBI" id="CHEBI:456215"/>
        <dbReference type="EC" id="6.1.1.1"/>
    </reaction>
</comment>
<dbReference type="InterPro" id="IPR014729">
    <property type="entry name" value="Rossmann-like_a/b/a_fold"/>
</dbReference>
<dbReference type="SUPFAM" id="SSF52374">
    <property type="entry name" value="Nucleotidylyl transferase"/>
    <property type="match status" value="1"/>
</dbReference>
<dbReference type="Gene3D" id="1.10.240.10">
    <property type="entry name" value="Tyrosyl-Transfer RNA Synthetase"/>
    <property type="match status" value="1"/>
</dbReference>
<comment type="similarity">
    <text evidence="9">Belongs to the class-I aminoacyl-tRNA synthetase family.</text>
</comment>
<dbReference type="Gene3D" id="3.40.50.620">
    <property type="entry name" value="HUPs"/>
    <property type="match status" value="1"/>
</dbReference>
<dbReference type="Pfam" id="PF00579">
    <property type="entry name" value="tRNA-synt_1b"/>
    <property type="match status" value="1"/>
</dbReference>
<keyword evidence="11" id="KW-1185">Reference proteome</keyword>
<keyword evidence="6 9" id="KW-0030">Aminoacyl-tRNA synthetase</keyword>
<keyword evidence="3 9" id="KW-0547">Nucleotide-binding</keyword>
<dbReference type="GO" id="GO:0006437">
    <property type="term" value="P:tyrosyl-tRNA aminoacylation"/>
    <property type="evidence" value="ECO:0007669"/>
    <property type="project" value="TreeGrafter"/>
</dbReference>
<comment type="caution">
    <text evidence="10">The sequence shown here is derived from an EMBL/GenBank/DDBJ whole genome shotgun (WGS) entry which is preliminary data.</text>
</comment>
<evidence type="ECO:0000256" key="8">
    <source>
        <dbReference type="ARBA" id="ARBA00048248"/>
    </source>
</evidence>